<dbReference type="InterPro" id="IPR028082">
    <property type="entry name" value="Peripla_BP_I"/>
</dbReference>
<feature type="domain" description="Periplasmic binding protein" evidence="1">
    <location>
        <begin position="1"/>
        <end position="142"/>
    </location>
</feature>
<reference evidence="2 3" key="2">
    <citation type="submission" date="2020-03" db="EMBL/GenBank/DDBJ databases">
        <title>Devosia chinhatensis sp. nov., isolated from a hexachlorocyclohexane (HCH) dump site in India.</title>
        <authorList>
            <person name="Kumar M."/>
            <person name="Lal R."/>
        </authorList>
    </citation>
    <scope>NUCLEOTIDE SEQUENCE [LARGE SCALE GENOMIC DNA]</scope>
    <source>
        <strain evidence="2 3">H239</strain>
    </source>
</reference>
<comment type="caution">
    <text evidence="2">The sequence shown here is derived from an EMBL/GenBank/DDBJ whole genome shotgun (WGS) entry which is preliminary data.</text>
</comment>
<name>A0A6M1SVS3_9HYPH</name>
<protein>
    <submittedName>
        <fullName evidence="2">Sugar ABC transporter substrate-binding protein</fullName>
    </submittedName>
</protein>
<evidence type="ECO:0000259" key="1">
    <source>
        <dbReference type="Pfam" id="PF13407"/>
    </source>
</evidence>
<evidence type="ECO:0000313" key="2">
    <source>
        <dbReference type="EMBL" id="NGP17021.1"/>
    </source>
</evidence>
<sequence>MAEWAITKTEGKANALVLVTNEVLSTDSMMAGIEEVFAEHPESKFTTVNVSIPDWATKIQSNVQSAIIADPTINYILPIYDGMNQFVVPALTITGASDRVKIATFNGTPFVLDMIQNGQVEMDVGENLDWIAYGMLDAQMRLVCDLAPVTDPKIPLLVFDAENAATAGTPAETSKGYGDAYVAGYKELWQL</sequence>
<dbReference type="AlphaFoldDB" id="A0A6M1SVS3"/>
<keyword evidence="3" id="KW-1185">Reference proteome</keyword>
<accession>A0A6M1SVS3</accession>
<evidence type="ECO:0000313" key="3">
    <source>
        <dbReference type="Proteomes" id="UP000474802"/>
    </source>
</evidence>
<reference evidence="2 3" key="1">
    <citation type="submission" date="2020-02" db="EMBL/GenBank/DDBJ databases">
        <authorList>
            <person name="Khan S.A."/>
            <person name="Jeon C.O."/>
            <person name="Chun B.H."/>
        </authorList>
    </citation>
    <scope>NUCLEOTIDE SEQUENCE [LARGE SCALE GENOMIC DNA]</scope>
    <source>
        <strain evidence="2 3">H239</strain>
    </source>
</reference>
<dbReference type="RefSeq" id="WP_164533244.1">
    <property type="nucleotide sequence ID" value="NZ_JAALFG010000001.1"/>
</dbReference>
<dbReference type="Pfam" id="PF13407">
    <property type="entry name" value="Peripla_BP_4"/>
    <property type="match status" value="1"/>
</dbReference>
<dbReference type="SUPFAM" id="SSF53822">
    <property type="entry name" value="Periplasmic binding protein-like I"/>
    <property type="match status" value="1"/>
</dbReference>
<dbReference type="EMBL" id="JAALFG010000001">
    <property type="protein sequence ID" value="NGP17021.1"/>
    <property type="molecule type" value="Genomic_DNA"/>
</dbReference>
<dbReference type="InterPro" id="IPR025997">
    <property type="entry name" value="SBP_2_dom"/>
</dbReference>
<gene>
    <name evidence="2" type="ORF">G5575_04355</name>
</gene>
<dbReference type="Proteomes" id="UP000474802">
    <property type="component" value="Unassembled WGS sequence"/>
</dbReference>
<organism evidence="2 3">
    <name type="scientific">Devosia aurantiaca</name>
    <dbReference type="NCBI Taxonomy" id="2714858"/>
    <lineage>
        <taxon>Bacteria</taxon>
        <taxon>Pseudomonadati</taxon>
        <taxon>Pseudomonadota</taxon>
        <taxon>Alphaproteobacteria</taxon>
        <taxon>Hyphomicrobiales</taxon>
        <taxon>Devosiaceae</taxon>
        <taxon>Devosia</taxon>
    </lineage>
</organism>
<dbReference type="Gene3D" id="3.40.50.2300">
    <property type="match status" value="1"/>
</dbReference>
<proteinExistence type="predicted"/>